<organism evidence="2">
    <name type="scientific">Arundo donax</name>
    <name type="common">Giant reed</name>
    <name type="synonym">Donax arundinaceus</name>
    <dbReference type="NCBI Taxonomy" id="35708"/>
    <lineage>
        <taxon>Eukaryota</taxon>
        <taxon>Viridiplantae</taxon>
        <taxon>Streptophyta</taxon>
        <taxon>Embryophyta</taxon>
        <taxon>Tracheophyta</taxon>
        <taxon>Spermatophyta</taxon>
        <taxon>Magnoliopsida</taxon>
        <taxon>Liliopsida</taxon>
        <taxon>Poales</taxon>
        <taxon>Poaceae</taxon>
        <taxon>PACMAD clade</taxon>
        <taxon>Arundinoideae</taxon>
        <taxon>Arundineae</taxon>
        <taxon>Arundo</taxon>
    </lineage>
</organism>
<proteinExistence type="predicted"/>
<evidence type="ECO:0000313" key="2">
    <source>
        <dbReference type="EMBL" id="JAE25535.1"/>
    </source>
</evidence>
<reference evidence="2" key="1">
    <citation type="submission" date="2014-09" db="EMBL/GenBank/DDBJ databases">
        <authorList>
            <person name="Magalhaes I.L.F."/>
            <person name="Oliveira U."/>
            <person name="Santos F.R."/>
            <person name="Vidigal T.H.D.A."/>
            <person name="Brescovit A.D."/>
            <person name="Santos A.J."/>
        </authorList>
    </citation>
    <scope>NUCLEOTIDE SEQUENCE</scope>
    <source>
        <tissue evidence="2">Shoot tissue taken approximately 20 cm above the soil surface</tissue>
    </source>
</reference>
<dbReference type="PANTHER" id="PTHR21726:SF65">
    <property type="entry name" value="EXPRESSED PROTEIN"/>
    <property type="match status" value="1"/>
</dbReference>
<dbReference type="InterPro" id="IPR025486">
    <property type="entry name" value="DUF4378"/>
</dbReference>
<feature type="domain" description="DUF4378" evidence="1">
    <location>
        <begin position="7"/>
        <end position="52"/>
    </location>
</feature>
<evidence type="ECO:0000259" key="1">
    <source>
        <dbReference type="Pfam" id="PF14309"/>
    </source>
</evidence>
<name>A0A0A9GK96_ARUDO</name>
<reference evidence="2" key="2">
    <citation type="journal article" date="2015" name="Data Brief">
        <title>Shoot transcriptome of the giant reed, Arundo donax.</title>
        <authorList>
            <person name="Barrero R.A."/>
            <person name="Guerrero F.D."/>
            <person name="Moolhuijzen P."/>
            <person name="Goolsby J.A."/>
            <person name="Tidwell J."/>
            <person name="Bellgard S.E."/>
            <person name="Bellgard M.I."/>
        </authorList>
    </citation>
    <scope>NUCLEOTIDE SEQUENCE</scope>
    <source>
        <tissue evidence="2">Shoot tissue taken approximately 20 cm above the soil surface</tissue>
    </source>
</reference>
<accession>A0A0A9GK96</accession>
<protein>
    <recommendedName>
        <fullName evidence="1">DUF4378 domain-containing protein</fullName>
    </recommendedName>
</protein>
<dbReference type="Pfam" id="PF14309">
    <property type="entry name" value="DUF4378"/>
    <property type="match status" value="1"/>
</dbReference>
<sequence length="63" mass="7003">MTSLKVAEEWMVDELVHREMSGHIGSWVDFKMESYQVGGDIATELLGTLLDETVADLLTGSFL</sequence>
<dbReference type="PANTHER" id="PTHR21726">
    <property type="entry name" value="PHOSPHATIDYLINOSITOL N-ACETYLGLUCOSAMINYLTRANSFERASE SUBUNIT P DOWN SYNDROME CRITICAL REGION PROTEIN 5 -RELATED"/>
    <property type="match status" value="1"/>
</dbReference>
<dbReference type="AlphaFoldDB" id="A0A0A9GK96"/>
<dbReference type="EMBL" id="GBRH01172361">
    <property type="protein sequence ID" value="JAE25535.1"/>
    <property type="molecule type" value="Transcribed_RNA"/>
</dbReference>